<organism evidence="5">
    <name type="scientific">Schistocephalus solidus</name>
    <name type="common">Tapeworm</name>
    <dbReference type="NCBI Taxonomy" id="70667"/>
    <lineage>
        <taxon>Eukaryota</taxon>
        <taxon>Metazoa</taxon>
        <taxon>Spiralia</taxon>
        <taxon>Lophotrochozoa</taxon>
        <taxon>Platyhelminthes</taxon>
        <taxon>Cestoda</taxon>
        <taxon>Eucestoda</taxon>
        <taxon>Diphyllobothriidea</taxon>
        <taxon>Diphyllobothriidae</taxon>
        <taxon>Schistocephalus</taxon>
    </lineage>
</organism>
<protein>
    <submittedName>
        <fullName evidence="5">Reverse transcriptase domain-containing protein</fullName>
    </submittedName>
</protein>
<keyword evidence="1" id="KW-0732">Signal</keyword>
<feature type="signal peptide" evidence="1">
    <location>
        <begin position="1"/>
        <end position="22"/>
    </location>
</feature>
<gene>
    <name evidence="3" type="ORF">SSLN_LOCUS11545</name>
</gene>
<evidence type="ECO:0000256" key="1">
    <source>
        <dbReference type="SAM" id="SignalP"/>
    </source>
</evidence>
<dbReference type="InterPro" id="IPR000477">
    <property type="entry name" value="RT_dom"/>
</dbReference>
<dbReference type="AlphaFoldDB" id="A0A183T4Z7"/>
<dbReference type="WBParaSite" id="SSLN_0001199001-mRNA-1">
    <property type="protein sequence ID" value="SSLN_0001199001-mRNA-1"/>
    <property type="gene ID" value="SSLN_0001199001"/>
</dbReference>
<accession>A0A183T4Z7</accession>
<evidence type="ECO:0000313" key="4">
    <source>
        <dbReference type="Proteomes" id="UP000275846"/>
    </source>
</evidence>
<reference evidence="5" key="1">
    <citation type="submission" date="2016-06" db="UniProtKB">
        <authorList>
            <consortium name="WormBaseParasite"/>
        </authorList>
    </citation>
    <scope>IDENTIFICATION</scope>
</reference>
<dbReference type="Proteomes" id="UP000275846">
    <property type="component" value="Unassembled WGS sequence"/>
</dbReference>
<keyword evidence="4" id="KW-1185">Reference proteome</keyword>
<feature type="chain" id="PRO_5043141433" evidence="1">
    <location>
        <begin position="23"/>
        <end position="103"/>
    </location>
</feature>
<evidence type="ECO:0000313" key="3">
    <source>
        <dbReference type="EMBL" id="VDL97930.1"/>
    </source>
</evidence>
<feature type="domain" description="Reverse transcriptase" evidence="2">
    <location>
        <begin position="1"/>
        <end position="91"/>
    </location>
</feature>
<dbReference type="PANTHER" id="PTHR47027">
    <property type="entry name" value="REVERSE TRANSCRIPTASE DOMAIN-CONTAINING PROTEIN"/>
    <property type="match status" value="1"/>
</dbReference>
<name>A0A183T4Z7_SCHSO</name>
<dbReference type="PROSITE" id="PS50878">
    <property type="entry name" value="RT_POL"/>
    <property type="match status" value="1"/>
</dbReference>
<evidence type="ECO:0000259" key="2">
    <source>
        <dbReference type="PROSITE" id="PS50878"/>
    </source>
</evidence>
<dbReference type="EMBL" id="UYSU01036612">
    <property type="protein sequence ID" value="VDL97930.1"/>
    <property type="molecule type" value="Genomic_DNA"/>
</dbReference>
<sequence>MHFRSRVSTAIIHLLLVADDCALNTTTEEEMQKSMELFAATCGNFGLRISTEKMVVMQQSLPNSLYTAAHINVNGTQLKSVDTFAYLGSNLSRSTKVDDEIAH</sequence>
<dbReference type="PANTHER" id="PTHR47027:SF26">
    <property type="entry name" value="REVERSE TRANSCRIPTASE DOMAIN-CONTAINING PROTEIN"/>
    <property type="match status" value="1"/>
</dbReference>
<proteinExistence type="predicted"/>
<dbReference type="OrthoDB" id="425014at2759"/>
<reference evidence="3 4" key="2">
    <citation type="submission" date="2018-11" db="EMBL/GenBank/DDBJ databases">
        <authorList>
            <consortium name="Pathogen Informatics"/>
        </authorList>
    </citation>
    <scope>NUCLEOTIDE SEQUENCE [LARGE SCALE GENOMIC DNA]</scope>
    <source>
        <strain evidence="3 4">NST_G2</strain>
    </source>
</reference>
<evidence type="ECO:0000313" key="5">
    <source>
        <dbReference type="WBParaSite" id="SSLN_0001199001-mRNA-1"/>
    </source>
</evidence>